<evidence type="ECO:0000313" key="2">
    <source>
        <dbReference type="EMBL" id="TKC99491.1"/>
    </source>
</evidence>
<evidence type="ECO:0000256" key="1">
    <source>
        <dbReference type="SAM" id="MobiDB-lite"/>
    </source>
</evidence>
<dbReference type="AlphaFoldDB" id="A0A4U1IY51"/>
<reference evidence="2 3" key="1">
    <citation type="submission" date="2019-04" db="EMBL/GenBank/DDBJ databases">
        <authorList>
            <person name="Li Y."/>
            <person name="Wang J."/>
        </authorList>
    </citation>
    <scope>NUCLEOTIDE SEQUENCE [LARGE SCALE GENOMIC DNA]</scope>
    <source>
        <strain evidence="2 3">DSM 14668</strain>
    </source>
</reference>
<gene>
    <name evidence="2" type="ORF">E8A74_37830</name>
</gene>
<comment type="caution">
    <text evidence="2">The sequence shown here is derived from an EMBL/GenBank/DDBJ whole genome shotgun (WGS) entry which is preliminary data.</text>
</comment>
<sequence length="153" mass="17615">MMDEAKLREKLSRIEALFAGATTEGERVAAAEARRRIQQRLASVERLDPPMEFQFTLADAWSRKLFLSLLRRYDLKPYRYRGQRRTTVMVKVPKPFVHETLWPEFQQINAAMRAYLDEVTDRIIADVIHGDSSEASEVAAPPQLGPRAIDIDE</sequence>
<feature type="region of interest" description="Disordered" evidence="1">
    <location>
        <begin position="134"/>
        <end position="153"/>
    </location>
</feature>
<protein>
    <submittedName>
        <fullName evidence="2">Uncharacterized protein</fullName>
    </submittedName>
</protein>
<accession>A0A4U1IY51</accession>
<name>A0A4U1IY51_9BACT</name>
<proteinExistence type="predicted"/>
<dbReference type="Proteomes" id="UP000309215">
    <property type="component" value="Unassembled WGS sequence"/>
</dbReference>
<evidence type="ECO:0000313" key="3">
    <source>
        <dbReference type="Proteomes" id="UP000309215"/>
    </source>
</evidence>
<organism evidence="2 3">
    <name type="scientific">Polyangium fumosum</name>
    <dbReference type="NCBI Taxonomy" id="889272"/>
    <lineage>
        <taxon>Bacteria</taxon>
        <taxon>Pseudomonadati</taxon>
        <taxon>Myxococcota</taxon>
        <taxon>Polyangia</taxon>
        <taxon>Polyangiales</taxon>
        <taxon>Polyangiaceae</taxon>
        <taxon>Polyangium</taxon>
    </lineage>
</organism>
<keyword evidence="3" id="KW-1185">Reference proteome</keyword>
<dbReference type="EMBL" id="SSMQ01000056">
    <property type="protein sequence ID" value="TKC99491.1"/>
    <property type="molecule type" value="Genomic_DNA"/>
</dbReference>
<dbReference type="OrthoDB" id="558552at2"/>